<evidence type="ECO:0000313" key="2">
    <source>
        <dbReference type="Proteomes" id="UP000800036"/>
    </source>
</evidence>
<organism evidence="1 2">
    <name type="scientific">Bimuria novae-zelandiae CBS 107.79</name>
    <dbReference type="NCBI Taxonomy" id="1447943"/>
    <lineage>
        <taxon>Eukaryota</taxon>
        <taxon>Fungi</taxon>
        <taxon>Dikarya</taxon>
        <taxon>Ascomycota</taxon>
        <taxon>Pezizomycotina</taxon>
        <taxon>Dothideomycetes</taxon>
        <taxon>Pleosporomycetidae</taxon>
        <taxon>Pleosporales</taxon>
        <taxon>Massarineae</taxon>
        <taxon>Didymosphaeriaceae</taxon>
        <taxon>Bimuria</taxon>
    </lineage>
</organism>
<dbReference type="AlphaFoldDB" id="A0A6A5V2S9"/>
<accession>A0A6A5V2S9</accession>
<evidence type="ECO:0000313" key="1">
    <source>
        <dbReference type="EMBL" id="KAF1970990.1"/>
    </source>
</evidence>
<sequence length="177" mass="20075">MKLTGHCSQQNPRRRLSDWKASREHFPLVLDIPSATNTVKECENRAARLSERIFSSRVTAKDSNEVLLLGKGCGKNGNMDTLPDIMITTENLQLRTVSYLGQAQICHSSTGNLLLDTGPLDRFVDLSLNHEPRFKLQFKRVTVMRRRGSRVPIGGGLVLLPHLIKRLLPQQYHKYVM</sequence>
<keyword evidence="2" id="KW-1185">Reference proteome</keyword>
<name>A0A6A5V2S9_9PLEO</name>
<reference evidence="1" key="1">
    <citation type="journal article" date="2020" name="Stud. Mycol.">
        <title>101 Dothideomycetes genomes: a test case for predicting lifestyles and emergence of pathogens.</title>
        <authorList>
            <person name="Haridas S."/>
            <person name="Albert R."/>
            <person name="Binder M."/>
            <person name="Bloem J."/>
            <person name="Labutti K."/>
            <person name="Salamov A."/>
            <person name="Andreopoulos B."/>
            <person name="Baker S."/>
            <person name="Barry K."/>
            <person name="Bills G."/>
            <person name="Bluhm B."/>
            <person name="Cannon C."/>
            <person name="Castanera R."/>
            <person name="Culley D."/>
            <person name="Daum C."/>
            <person name="Ezra D."/>
            <person name="Gonzalez J."/>
            <person name="Henrissat B."/>
            <person name="Kuo A."/>
            <person name="Liang C."/>
            <person name="Lipzen A."/>
            <person name="Lutzoni F."/>
            <person name="Magnuson J."/>
            <person name="Mondo S."/>
            <person name="Nolan M."/>
            <person name="Ohm R."/>
            <person name="Pangilinan J."/>
            <person name="Park H.-J."/>
            <person name="Ramirez L."/>
            <person name="Alfaro M."/>
            <person name="Sun H."/>
            <person name="Tritt A."/>
            <person name="Yoshinaga Y."/>
            <person name="Zwiers L.-H."/>
            <person name="Turgeon B."/>
            <person name="Goodwin S."/>
            <person name="Spatafora J."/>
            <person name="Crous P."/>
            <person name="Grigoriev I."/>
        </authorList>
    </citation>
    <scope>NUCLEOTIDE SEQUENCE</scope>
    <source>
        <strain evidence="1">CBS 107.79</strain>
    </source>
</reference>
<proteinExistence type="predicted"/>
<protein>
    <submittedName>
        <fullName evidence="1">Uncharacterized protein</fullName>
    </submittedName>
</protein>
<dbReference type="EMBL" id="ML976696">
    <property type="protein sequence ID" value="KAF1970990.1"/>
    <property type="molecule type" value="Genomic_DNA"/>
</dbReference>
<dbReference type="Proteomes" id="UP000800036">
    <property type="component" value="Unassembled WGS sequence"/>
</dbReference>
<gene>
    <name evidence="1" type="ORF">BU23DRAFT_570250</name>
</gene>